<protein>
    <recommendedName>
        <fullName evidence="4">Transposase Tnp1/En/Spm-like domain-containing protein</fullName>
    </recommendedName>
</protein>
<evidence type="ECO:0008006" key="4">
    <source>
        <dbReference type="Google" id="ProtNLM"/>
    </source>
</evidence>
<dbReference type="EMBL" id="NKXS01004413">
    <property type="protein sequence ID" value="PIN06453.1"/>
    <property type="molecule type" value="Genomic_DNA"/>
</dbReference>
<dbReference type="OrthoDB" id="1534336at2759"/>
<keyword evidence="3" id="KW-1185">Reference proteome</keyword>
<proteinExistence type="predicted"/>
<comment type="caution">
    <text evidence="2">The sequence shown here is derived from an EMBL/GenBank/DDBJ whole genome shotgun (WGS) entry which is preliminary data.</text>
</comment>
<evidence type="ECO:0000313" key="3">
    <source>
        <dbReference type="Proteomes" id="UP000231279"/>
    </source>
</evidence>
<dbReference type="AlphaFoldDB" id="A0A2G9GMF9"/>
<organism evidence="2 3">
    <name type="scientific">Handroanthus impetiginosus</name>
    <dbReference type="NCBI Taxonomy" id="429701"/>
    <lineage>
        <taxon>Eukaryota</taxon>
        <taxon>Viridiplantae</taxon>
        <taxon>Streptophyta</taxon>
        <taxon>Embryophyta</taxon>
        <taxon>Tracheophyta</taxon>
        <taxon>Spermatophyta</taxon>
        <taxon>Magnoliopsida</taxon>
        <taxon>eudicotyledons</taxon>
        <taxon>Gunneridae</taxon>
        <taxon>Pentapetalae</taxon>
        <taxon>asterids</taxon>
        <taxon>lamiids</taxon>
        <taxon>Lamiales</taxon>
        <taxon>Bignoniaceae</taxon>
        <taxon>Crescentiina</taxon>
        <taxon>Tabebuia alliance</taxon>
        <taxon>Handroanthus</taxon>
    </lineage>
</organism>
<name>A0A2G9GMF9_9LAMI</name>
<reference evidence="3" key="1">
    <citation type="journal article" date="2018" name="Gigascience">
        <title>Genome assembly of the Pink Ipe (Handroanthus impetiginosus, Bignoniaceae), a highly valued, ecologically keystone Neotropical timber forest tree.</title>
        <authorList>
            <person name="Silva-Junior O.B."/>
            <person name="Grattapaglia D."/>
            <person name="Novaes E."/>
            <person name="Collevatti R.G."/>
        </authorList>
    </citation>
    <scope>NUCLEOTIDE SEQUENCE [LARGE SCALE GENOMIC DNA]</scope>
    <source>
        <strain evidence="3">cv. UFG-1</strain>
    </source>
</reference>
<evidence type="ECO:0000256" key="1">
    <source>
        <dbReference type="SAM" id="MobiDB-lite"/>
    </source>
</evidence>
<accession>A0A2G9GMF9</accession>
<dbReference type="Proteomes" id="UP000231279">
    <property type="component" value="Unassembled WGS sequence"/>
</dbReference>
<feature type="region of interest" description="Disordered" evidence="1">
    <location>
        <begin position="75"/>
        <end position="96"/>
    </location>
</feature>
<evidence type="ECO:0000313" key="2">
    <source>
        <dbReference type="EMBL" id="PIN06453.1"/>
    </source>
</evidence>
<sequence length="285" mass="32587">MAIERQLMQTLKDELMREKDGLLKVKENTTRVTNKMKKFIIRYLALASLLNSSQVRLIYYNLYIQDASSCHEPALNGLDGASRNEEDQEVVSGKKKKQNIEQNYLDPIKVVNENFNKHKCLQFLKRSNLPKPTLNELGDAPSNQQQHIQHQQNAMNEKLKKQKDVLFFKASKLDKPTLNVSGNAPSFKEPQKKDITHYLMSNHQIKAGTRVNIFCHKIPKKIVGHGIVVGIICSEEGEKPTHVKVYVEEILTPNAKLLMPYEGAKTIGKVVHKCIDWELANIMEM</sequence>
<gene>
    <name evidence="2" type="ORF">CDL12_20994</name>
</gene>